<dbReference type="EMBL" id="CP117167">
    <property type="protein sequence ID" value="WCT11594.1"/>
    <property type="molecule type" value="Genomic_DNA"/>
</dbReference>
<evidence type="ECO:0000313" key="3">
    <source>
        <dbReference type="EMBL" id="WCT11594.1"/>
    </source>
</evidence>
<evidence type="ECO:0008006" key="5">
    <source>
        <dbReference type="Google" id="ProtNLM"/>
    </source>
</evidence>
<protein>
    <recommendedName>
        <fullName evidence="5">LTXXQ motif family protein</fullName>
    </recommendedName>
</protein>
<feature type="signal peptide" evidence="2">
    <location>
        <begin position="1"/>
        <end position="23"/>
    </location>
</feature>
<dbReference type="RefSeq" id="WP_273629783.1">
    <property type="nucleotide sequence ID" value="NZ_CP117167.1"/>
</dbReference>
<evidence type="ECO:0000313" key="4">
    <source>
        <dbReference type="Proteomes" id="UP001216139"/>
    </source>
</evidence>
<name>A0ABY7T556_9SPHI</name>
<keyword evidence="4" id="KW-1185">Reference proteome</keyword>
<keyword evidence="2" id="KW-0732">Signal</keyword>
<gene>
    <name evidence="3" type="ORF">PQO05_22905</name>
</gene>
<sequence length="125" mass="13703">MMRKILLLCGLIIGLSTAGFSQANTTDPAVKAKQLQKQLKLSDSQTKKVTDIYEESAKKYSKIKADNHGDTNKMLVDIKPLRASTITKIKAVLTPKQSAEYDELLKSKKGEDGNGWGDGWSSTSN</sequence>
<accession>A0ABY7T556</accession>
<feature type="region of interest" description="Disordered" evidence="1">
    <location>
        <begin position="104"/>
        <end position="125"/>
    </location>
</feature>
<proteinExistence type="predicted"/>
<dbReference type="Proteomes" id="UP001216139">
    <property type="component" value="Chromosome"/>
</dbReference>
<organism evidence="3 4">
    <name type="scientific">Mucilaginibacter jinjuensis</name>
    <dbReference type="NCBI Taxonomy" id="1176721"/>
    <lineage>
        <taxon>Bacteria</taxon>
        <taxon>Pseudomonadati</taxon>
        <taxon>Bacteroidota</taxon>
        <taxon>Sphingobacteriia</taxon>
        <taxon>Sphingobacteriales</taxon>
        <taxon>Sphingobacteriaceae</taxon>
        <taxon>Mucilaginibacter</taxon>
    </lineage>
</organism>
<reference evidence="3 4" key="1">
    <citation type="submission" date="2023-02" db="EMBL/GenBank/DDBJ databases">
        <title>Genome sequence of Mucilaginibacter jinjuensis strain KACC 16571.</title>
        <authorList>
            <person name="Kim S."/>
            <person name="Heo J."/>
            <person name="Kwon S.-W."/>
        </authorList>
    </citation>
    <scope>NUCLEOTIDE SEQUENCE [LARGE SCALE GENOMIC DNA]</scope>
    <source>
        <strain evidence="3 4">KACC 16571</strain>
    </source>
</reference>
<feature type="chain" id="PRO_5045072165" description="LTXXQ motif family protein" evidence="2">
    <location>
        <begin position="24"/>
        <end position="125"/>
    </location>
</feature>
<evidence type="ECO:0000256" key="2">
    <source>
        <dbReference type="SAM" id="SignalP"/>
    </source>
</evidence>
<evidence type="ECO:0000256" key="1">
    <source>
        <dbReference type="SAM" id="MobiDB-lite"/>
    </source>
</evidence>